<dbReference type="PANTHER" id="PTHR30055">
    <property type="entry name" value="HTH-TYPE TRANSCRIPTIONAL REGULATOR RUTR"/>
    <property type="match status" value="1"/>
</dbReference>
<feature type="domain" description="HTH tetR-type" evidence="5">
    <location>
        <begin position="16"/>
        <end position="76"/>
    </location>
</feature>
<dbReference type="AlphaFoldDB" id="A0A1X1R990"/>
<evidence type="ECO:0000259" key="5">
    <source>
        <dbReference type="PROSITE" id="PS50977"/>
    </source>
</evidence>
<accession>A0A1X1R990</accession>
<name>A0A1X1R990_MYCFA</name>
<evidence type="ECO:0000256" key="3">
    <source>
        <dbReference type="ARBA" id="ARBA00023163"/>
    </source>
</evidence>
<dbReference type="RefSeq" id="WP_085097430.1">
    <property type="nucleotide sequence ID" value="NZ_AP022603.1"/>
</dbReference>
<dbReference type="InterPro" id="IPR001647">
    <property type="entry name" value="HTH_TetR"/>
</dbReference>
<comment type="caution">
    <text evidence="6">The sequence shown here is derived from an EMBL/GenBank/DDBJ whole genome shotgun (WGS) entry which is preliminary data.</text>
</comment>
<sequence length="194" mass="21572">MPDSEPGPGLRERKKIRTRETLRREALRLIAEQGFAATTIEQIAAASEVSPSTFFRYFPNKSALLVPDQLMDPIIDVFLQAPAELSPIAAYRYAVEQVFGQFSDPEWAEEAGRQALMYTLPEAAGPLYRQYIFTIGRITEALAVRLSRPADDPELRIAAGAMTGVMMQALHGTPMQPEMIYRALDFLDAGLPLI</sequence>
<evidence type="ECO:0000256" key="1">
    <source>
        <dbReference type="ARBA" id="ARBA00023015"/>
    </source>
</evidence>
<dbReference type="GO" id="GO:0000976">
    <property type="term" value="F:transcription cis-regulatory region binding"/>
    <property type="evidence" value="ECO:0007669"/>
    <property type="project" value="TreeGrafter"/>
</dbReference>
<keyword evidence="3" id="KW-0804">Transcription</keyword>
<evidence type="ECO:0000256" key="4">
    <source>
        <dbReference type="PROSITE-ProRule" id="PRU00335"/>
    </source>
</evidence>
<dbReference type="Gene3D" id="1.10.357.10">
    <property type="entry name" value="Tetracycline Repressor, domain 2"/>
    <property type="match status" value="1"/>
</dbReference>
<dbReference type="SUPFAM" id="SSF46689">
    <property type="entry name" value="Homeodomain-like"/>
    <property type="match status" value="1"/>
</dbReference>
<dbReference type="InterPro" id="IPR050109">
    <property type="entry name" value="HTH-type_TetR-like_transc_reg"/>
</dbReference>
<gene>
    <name evidence="6" type="ORF">AWC04_13660</name>
</gene>
<dbReference type="Gene3D" id="1.10.10.60">
    <property type="entry name" value="Homeodomain-like"/>
    <property type="match status" value="1"/>
</dbReference>
<keyword evidence="1" id="KW-0805">Transcription regulation</keyword>
<dbReference type="EMBL" id="LQOJ01000044">
    <property type="protein sequence ID" value="ORV01650.1"/>
    <property type="molecule type" value="Genomic_DNA"/>
</dbReference>
<dbReference type="InterPro" id="IPR009057">
    <property type="entry name" value="Homeodomain-like_sf"/>
</dbReference>
<dbReference type="PRINTS" id="PR00455">
    <property type="entry name" value="HTHTETR"/>
</dbReference>
<dbReference type="PROSITE" id="PS50977">
    <property type="entry name" value="HTH_TETR_2"/>
    <property type="match status" value="1"/>
</dbReference>
<organism evidence="6 7">
    <name type="scientific">Mycolicibacterium fallax</name>
    <name type="common">Mycobacterium fallax</name>
    <dbReference type="NCBI Taxonomy" id="1793"/>
    <lineage>
        <taxon>Bacteria</taxon>
        <taxon>Bacillati</taxon>
        <taxon>Actinomycetota</taxon>
        <taxon>Actinomycetes</taxon>
        <taxon>Mycobacteriales</taxon>
        <taxon>Mycobacteriaceae</taxon>
        <taxon>Mycolicibacterium</taxon>
    </lineage>
</organism>
<dbReference type="Pfam" id="PF00440">
    <property type="entry name" value="TetR_N"/>
    <property type="match status" value="1"/>
</dbReference>
<dbReference type="OrthoDB" id="4143918at2"/>
<evidence type="ECO:0000313" key="6">
    <source>
        <dbReference type="EMBL" id="ORV01650.1"/>
    </source>
</evidence>
<reference evidence="6 7" key="1">
    <citation type="submission" date="2016-01" db="EMBL/GenBank/DDBJ databases">
        <title>The new phylogeny of the genus Mycobacterium.</title>
        <authorList>
            <person name="Tarcisio F."/>
            <person name="Conor M."/>
            <person name="Antonella G."/>
            <person name="Elisabetta G."/>
            <person name="Giulia F.S."/>
            <person name="Sara T."/>
            <person name="Anna F."/>
            <person name="Clotilde B."/>
            <person name="Roberto B."/>
            <person name="Veronica D.S."/>
            <person name="Fabio R."/>
            <person name="Monica P."/>
            <person name="Olivier J."/>
            <person name="Enrico T."/>
            <person name="Nicola S."/>
        </authorList>
    </citation>
    <scope>NUCLEOTIDE SEQUENCE [LARGE SCALE GENOMIC DNA]</scope>
    <source>
        <strain evidence="6 7">DSM 44179</strain>
    </source>
</reference>
<feature type="DNA-binding region" description="H-T-H motif" evidence="4">
    <location>
        <begin position="39"/>
        <end position="58"/>
    </location>
</feature>
<dbReference type="Pfam" id="PF17754">
    <property type="entry name" value="TetR_C_14"/>
    <property type="match status" value="1"/>
</dbReference>
<dbReference type="GO" id="GO:0003700">
    <property type="term" value="F:DNA-binding transcription factor activity"/>
    <property type="evidence" value="ECO:0007669"/>
    <property type="project" value="TreeGrafter"/>
</dbReference>
<protein>
    <submittedName>
        <fullName evidence="6">TetR family transcriptional regulator</fullName>
    </submittedName>
</protein>
<keyword evidence="7" id="KW-1185">Reference proteome</keyword>
<dbReference type="STRING" id="1793.AWC04_13660"/>
<evidence type="ECO:0000313" key="7">
    <source>
        <dbReference type="Proteomes" id="UP000193484"/>
    </source>
</evidence>
<dbReference type="Proteomes" id="UP000193484">
    <property type="component" value="Unassembled WGS sequence"/>
</dbReference>
<keyword evidence="2 4" id="KW-0238">DNA-binding</keyword>
<evidence type="ECO:0000256" key="2">
    <source>
        <dbReference type="ARBA" id="ARBA00023125"/>
    </source>
</evidence>
<dbReference type="InterPro" id="IPR041347">
    <property type="entry name" value="MftR_C"/>
</dbReference>
<dbReference type="PANTHER" id="PTHR30055:SF238">
    <property type="entry name" value="MYCOFACTOCIN BIOSYNTHESIS TRANSCRIPTIONAL REGULATOR MFTR-RELATED"/>
    <property type="match status" value="1"/>
</dbReference>
<proteinExistence type="predicted"/>